<keyword evidence="3" id="KW-0804">Transcription</keyword>
<dbReference type="Gene3D" id="1.10.10.10">
    <property type="entry name" value="Winged helix-like DNA-binding domain superfamily/Winged helix DNA-binding domain"/>
    <property type="match status" value="1"/>
</dbReference>
<sequence>MNKTNVPSPATPADLLEALQAARADLTPELRKLADFLLENPFEIGVCSIRQLAAKADVKPNTLVRLSRSLGIESYDSFREVFRDEIRQGRETYPDRARWLQSLAQRGEMGALYVASAESAIDNIESLFASIDHRLIEAAARDIVAARRCYVLGVGVNNAVARNFAYLAGMAIDNVHALPQGGTLPVDGIARAGAGDIVIAMTFRPYRREIVEAVDAARAKGVRVIAVSDSPVCPIMVNAQHRFTVPTETPQFFISTIALTAFFEVLIAFIIAEAGEDVVASIESYHAQRQALGIYVEEKDWKT</sequence>
<dbReference type="RefSeq" id="WP_377173309.1">
    <property type="nucleotide sequence ID" value="NZ_JBHTJC010000009.1"/>
</dbReference>
<reference evidence="6 7" key="1">
    <citation type="submission" date="2024-10" db="EMBL/GenBank/DDBJ databases">
        <authorList>
            <person name="Yang X.-N."/>
        </authorList>
    </citation>
    <scope>NUCLEOTIDE SEQUENCE [LARGE SCALE GENOMIC DNA]</scope>
    <source>
        <strain evidence="6 7">CAU 1059</strain>
    </source>
</reference>
<dbReference type="InterPro" id="IPR035472">
    <property type="entry name" value="RpiR-like_SIS"/>
</dbReference>
<keyword evidence="1" id="KW-0805">Transcription regulation</keyword>
<comment type="caution">
    <text evidence="6">The sequence shown here is derived from an EMBL/GenBank/DDBJ whole genome shotgun (WGS) entry which is preliminary data.</text>
</comment>
<dbReference type="InterPro" id="IPR009057">
    <property type="entry name" value="Homeodomain-like_sf"/>
</dbReference>
<dbReference type="SUPFAM" id="SSF53697">
    <property type="entry name" value="SIS domain"/>
    <property type="match status" value="1"/>
</dbReference>
<evidence type="ECO:0000256" key="2">
    <source>
        <dbReference type="ARBA" id="ARBA00023125"/>
    </source>
</evidence>
<proteinExistence type="predicted"/>
<gene>
    <name evidence="6" type="ORF">ACGRVM_14850</name>
</gene>
<dbReference type="InterPro" id="IPR036388">
    <property type="entry name" value="WH-like_DNA-bd_sf"/>
</dbReference>
<feature type="domain" description="SIS" evidence="5">
    <location>
        <begin position="139"/>
        <end position="268"/>
    </location>
</feature>
<dbReference type="EMBL" id="JBIHMM010000004">
    <property type="protein sequence ID" value="MFH0255182.1"/>
    <property type="molecule type" value="Genomic_DNA"/>
</dbReference>
<dbReference type="Pfam" id="PF01418">
    <property type="entry name" value="HTH_6"/>
    <property type="match status" value="1"/>
</dbReference>
<dbReference type="InterPro" id="IPR046348">
    <property type="entry name" value="SIS_dom_sf"/>
</dbReference>
<name>A0ABW7IAI8_9RHOB</name>
<dbReference type="PROSITE" id="PS51464">
    <property type="entry name" value="SIS"/>
    <property type="match status" value="1"/>
</dbReference>
<evidence type="ECO:0000313" key="6">
    <source>
        <dbReference type="EMBL" id="MFH0255182.1"/>
    </source>
</evidence>
<dbReference type="PANTHER" id="PTHR30514">
    <property type="entry name" value="GLUCOKINASE"/>
    <property type="match status" value="1"/>
</dbReference>
<dbReference type="InterPro" id="IPR001347">
    <property type="entry name" value="SIS_dom"/>
</dbReference>
<keyword evidence="2" id="KW-0238">DNA-binding</keyword>
<protein>
    <submittedName>
        <fullName evidence="6">MurR/RpiR family transcriptional regulator</fullName>
    </submittedName>
</protein>
<evidence type="ECO:0000259" key="4">
    <source>
        <dbReference type="PROSITE" id="PS51071"/>
    </source>
</evidence>
<dbReference type="CDD" id="cd05013">
    <property type="entry name" value="SIS_RpiR"/>
    <property type="match status" value="1"/>
</dbReference>
<dbReference type="Pfam" id="PF01380">
    <property type="entry name" value="SIS"/>
    <property type="match status" value="1"/>
</dbReference>
<dbReference type="Proteomes" id="UP001607157">
    <property type="component" value="Unassembled WGS sequence"/>
</dbReference>
<dbReference type="InterPro" id="IPR047640">
    <property type="entry name" value="RpiR-like"/>
</dbReference>
<organism evidence="6 7">
    <name type="scientific">Roseovarius aquimarinus</name>
    <dbReference type="NCBI Taxonomy" id="1229156"/>
    <lineage>
        <taxon>Bacteria</taxon>
        <taxon>Pseudomonadati</taxon>
        <taxon>Pseudomonadota</taxon>
        <taxon>Alphaproteobacteria</taxon>
        <taxon>Rhodobacterales</taxon>
        <taxon>Roseobacteraceae</taxon>
        <taxon>Roseovarius</taxon>
    </lineage>
</organism>
<dbReference type="PANTHER" id="PTHR30514:SF18">
    <property type="entry name" value="RPIR-FAMILY TRANSCRIPTIONAL REGULATOR"/>
    <property type="match status" value="1"/>
</dbReference>
<evidence type="ECO:0000313" key="7">
    <source>
        <dbReference type="Proteomes" id="UP001607157"/>
    </source>
</evidence>
<feature type="domain" description="HTH rpiR-type" evidence="4">
    <location>
        <begin position="13"/>
        <end position="89"/>
    </location>
</feature>
<keyword evidence="7" id="KW-1185">Reference proteome</keyword>
<evidence type="ECO:0000256" key="1">
    <source>
        <dbReference type="ARBA" id="ARBA00023015"/>
    </source>
</evidence>
<evidence type="ECO:0000259" key="5">
    <source>
        <dbReference type="PROSITE" id="PS51464"/>
    </source>
</evidence>
<dbReference type="SUPFAM" id="SSF46689">
    <property type="entry name" value="Homeodomain-like"/>
    <property type="match status" value="1"/>
</dbReference>
<dbReference type="PROSITE" id="PS51071">
    <property type="entry name" value="HTH_RPIR"/>
    <property type="match status" value="1"/>
</dbReference>
<dbReference type="Gene3D" id="3.40.50.10490">
    <property type="entry name" value="Glucose-6-phosphate isomerase like protein, domain 1"/>
    <property type="match status" value="1"/>
</dbReference>
<evidence type="ECO:0000256" key="3">
    <source>
        <dbReference type="ARBA" id="ARBA00023163"/>
    </source>
</evidence>
<dbReference type="InterPro" id="IPR000281">
    <property type="entry name" value="HTH_RpiR"/>
</dbReference>
<accession>A0ABW7IAI8</accession>